<evidence type="ECO:0000313" key="2">
    <source>
        <dbReference type="Proteomes" id="UP001249851"/>
    </source>
</evidence>
<reference evidence="1" key="2">
    <citation type="journal article" date="2023" name="Science">
        <title>Genomic signatures of disease resistance in endangered staghorn corals.</title>
        <authorList>
            <person name="Vollmer S.V."/>
            <person name="Selwyn J.D."/>
            <person name="Despard B.A."/>
            <person name="Roesel C.L."/>
        </authorList>
    </citation>
    <scope>NUCLEOTIDE SEQUENCE</scope>
    <source>
        <strain evidence="1">K2</strain>
    </source>
</reference>
<reference evidence="1" key="1">
    <citation type="journal article" date="2023" name="G3 (Bethesda)">
        <title>Whole genome assembly and annotation of the endangered Caribbean coral Acropora cervicornis.</title>
        <authorList>
            <person name="Selwyn J.D."/>
            <person name="Vollmer S.V."/>
        </authorList>
    </citation>
    <scope>NUCLEOTIDE SEQUENCE</scope>
    <source>
        <strain evidence="1">K2</strain>
    </source>
</reference>
<accession>A0AAD9QHE1</accession>
<protein>
    <submittedName>
        <fullName evidence="1">Uncharacterized protein</fullName>
    </submittedName>
</protein>
<proteinExistence type="predicted"/>
<organism evidence="1 2">
    <name type="scientific">Acropora cervicornis</name>
    <name type="common">Staghorn coral</name>
    <dbReference type="NCBI Taxonomy" id="6130"/>
    <lineage>
        <taxon>Eukaryota</taxon>
        <taxon>Metazoa</taxon>
        <taxon>Cnidaria</taxon>
        <taxon>Anthozoa</taxon>
        <taxon>Hexacorallia</taxon>
        <taxon>Scleractinia</taxon>
        <taxon>Astrocoeniina</taxon>
        <taxon>Acroporidae</taxon>
        <taxon>Acropora</taxon>
    </lineage>
</organism>
<evidence type="ECO:0000313" key="1">
    <source>
        <dbReference type="EMBL" id="KAK2561388.1"/>
    </source>
</evidence>
<dbReference type="EMBL" id="JARQWQ010000033">
    <property type="protein sequence ID" value="KAK2561388.1"/>
    <property type="molecule type" value="Genomic_DNA"/>
</dbReference>
<dbReference type="AlphaFoldDB" id="A0AAD9QHE1"/>
<gene>
    <name evidence="1" type="ORF">P5673_015906</name>
</gene>
<comment type="caution">
    <text evidence="1">The sequence shown here is derived from an EMBL/GenBank/DDBJ whole genome shotgun (WGS) entry which is preliminary data.</text>
</comment>
<keyword evidence="2" id="KW-1185">Reference proteome</keyword>
<name>A0AAD9QHE1_ACRCE</name>
<sequence length="82" mass="8997">MELCASFLIDGGLDFYKSSYSARPCILFPPVFKQDFVENGLPKVGQRTTSPLSCSHLRSVSWYGGDGVISQTDSKRFAGVTE</sequence>
<dbReference type="Proteomes" id="UP001249851">
    <property type="component" value="Unassembled WGS sequence"/>
</dbReference>